<sequence length="480" mass="53209">MAALDKPKVIIVGAGIFSLSTAYYLAEDGYDDITIFDQHAYNSKDGYKLNPNSTAASVDENKVFRASYGDELYYQRLAYEAREVWKAWNDELGPNKELFVESGMLRVQHSTQLDDLERKTLANMTAEGLRDTQYILTDEEDRHRAAENGWAHKLLQFAIPESGGKETFEAVLDTTAGYVYPSKACTFLADKLRKKGARFVEGPDEGVFASLQVIDLGGSKRVVGIVTKDGQSHPADLVIVACGSATSMLVPEVSAVLEATAGSVVTVRLPPKDQAPQLWDKYSHDKWPVIIAHDPDPTGKNVASRSVYSFPRTEDGLVKIGYRVTKYTNYVKLPGFKRPISVPLRPSVDDTSIPLKSIEGIKTFVSTFLPDLAALPIAVTRLCFYTDSVDNSFLIDYLPGYNDSLFICTGGSGHGAKFTPILGKHVRDIIQKKPKTVLTYHWRWRPELPLGNGLEEGPDGPRTLDKQQRATPEDLRRAGW</sequence>
<keyword evidence="5" id="KW-0560">Oxidoreductase</keyword>
<dbReference type="Proteomes" id="UP000076871">
    <property type="component" value="Unassembled WGS sequence"/>
</dbReference>
<dbReference type="GeneID" id="63824608"/>
<gene>
    <name evidence="8" type="ORF">LAESUDRAFT_719181</name>
</gene>
<keyword evidence="4" id="KW-0274">FAD</keyword>
<evidence type="ECO:0000259" key="7">
    <source>
        <dbReference type="Pfam" id="PF01266"/>
    </source>
</evidence>
<evidence type="ECO:0000256" key="5">
    <source>
        <dbReference type="ARBA" id="ARBA00023002"/>
    </source>
</evidence>
<name>A0A165IC13_9APHY</name>
<evidence type="ECO:0000313" key="8">
    <source>
        <dbReference type="EMBL" id="KZT12872.1"/>
    </source>
</evidence>
<dbReference type="OrthoDB" id="2219495at2759"/>
<dbReference type="GO" id="GO:0008115">
    <property type="term" value="F:sarcosine oxidase activity"/>
    <property type="evidence" value="ECO:0007669"/>
    <property type="project" value="TreeGrafter"/>
</dbReference>
<feature type="domain" description="FAD dependent oxidoreductase" evidence="7">
    <location>
        <begin position="8"/>
        <end position="428"/>
    </location>
</feature>
<organism evidence="8 9">
    <name type="scientific">Laetiporus sulphureus 93-53</name>
    <dbReference type="NCBI Taxonomy" id="1314785"/>
    <lineage>
        <taxon>Eukaryota</taxon>
        <taxon>Fungi</taxon>
        <taxon>Dikarya</taxon>
        <taxon>Basidiomycota</taxon>
        <taxon>Agaricomycotina</taxon>
        <taxon>Agaricomycetes</taxon>
        <taxon>Polyporales</taxon>
        <taxon>Laetiporus</taxon>
    </lineage>
</organism>
<dbReference type="Gene3D" id="3.50.50.60">
    <property type="entry name" value="FAD/NAD(P)-binding domain"/>
    <property type="match status" value="1"/>
</dbReference>
<dbReference type="InterPro" id="IPR045170">
    <property type="entry name" value="MTOX"/>
</dbReference>
<dbReference type="PANTHER" id="PTHR10961:SF15">
    <property type="entry name" value="FAD DEPENDENT OXIDOREDUCTASE DOMAIN-CONTAINING PROTEIN"/>
    <property type="match status" value="1"/>
</dbReference>
<dbReference type="InParanoid" id="A0A165IC13"/>
<keyword evidence="9" id="KW-1185">Reference proteome</keyword>
<proteinExistence type="inferred from homology"/>
<dbReference type="PANTHER" id="PTHR10961">
    <property type="entry name" value="PEROXISOMAL SARCOSINE OXIDASE"/>
    <property type="match status" value="1"/>
</dbReference>
<comment type="similarity">
    <text evidence="2">Belongs to the MSOX/MTOX family.</text>
</comment>
<evidence type="ECO:0000313" key="9">
    <source>
        <dbReference type="Proteomes" id="UP000076871"/>
    </source>
</evidence>
<dbReference type="GO" id="GO:0050660">
    <property type="term" value="F:flavin adenine dinucleotide binding"/>
    <property type="evidence" value="ECO:0007669"/>
    <property type="project" value="InterPro"/>
</dbReference>
<evidence type="ECO:0000256" key="4">
    <source>
        <dbReference type="ARBA" id="ARBA00022827"/>
    </source>
</evidence>
<evidence type="ECO:0000256" key="3">
    <source>
        <dbReference type="ARBA" id="ARBA00022630"/>
    </source>
</evidence>
<dbReference type="Gene3D" id="3.30.9.10">
    <property type="entry name" value="D-Amino Acid Oxidase, subunit A, domain 2"/>
    <property type="match status" value="1"/>
</dbReference>
<dbReference type="RefSeq" id="XP_040770382.1">
    <property type="nucleotide sequence ID" value="XM_040907579.1"/>
</dbReference>
<dbReference type="AlphaFoldDB" id="A0A165IC13"/>
<feature type="compositionally biased region" description="Basic and acidic residues" evidence="6">
    <location>
        <begin position="462"/>
        <end position="480"/>
    </location>
</feature>
<accession>A0A165IC13</accession>
<reference evidence="8 9" key="1">
    <citation type="journal article" date="2016" name="Mol. Biol. Evol.">
        <title>Comparative Genomics of Early-Diverging Mushroom-Forming Fungi Provides Insights into the Origins of Lignocellulose Decay Capabilities.</title>
        <authorList>
            <person name="Nagy L.G."/>
            <person name="Riley R."/>
            <person name="Tritt A."/>
            <person name="Adam C."/>
            <person name="Daum C."/>
            <person name="Floudas D."/>
            <person name="Sun H."/>
            <person name="Yadav J.S."/>
            <person name="Pangilinan J."/>
            <person name="Larsson K.H."/>
            <person name="Matsuura K."/>
            <person name="Barry K."/>
            <person name="Labutti K."/>
            <person name="Kuo R."/>
            <person name="Ohm R.A."/>
            <person name="Bhattacharya S.S."/>
            <person name="Shirouzu T."/>
            <person name="Yoshinaga Y."/>
            <person name="Martin F.M."/>
            <person name="Grigoriev I.V."/>
            <person name="Hibbett D.S."/>
        </authorList>
    </citation>
    <scope>NUCLEOTIDE SEQUENCE [LARGE SCALE GENOMIC DNA]</scope>
    <source>
        <strain evidence="8 9">93-53</strain>
    </source>
</reference>
<protein>
    <submittedName>
        <fullName evidence="8">FAD dependent oxidoreductase</fullName>
    </submittedName>
</protein>
<dbReference type="SUPFAM" id="SSF51905">
    <property type="entry name" value="FAD/NAD(P)-binding domain"/>
    <property type="match status" value="1"/>
</dbReference>
<feature type="region of interest" description="Disordered" evidence="6">
    <location>
        <begin position="451"/>
        <end position="480"/>
    </location>
</feature>
<keyword evidence="3" id="KW-0285">Flavoprotein</keyword>
<dbReference type="InterPro" id="IPR006076">
    <property type="entry name" value="FAD-dep_OxRdtase"/>
</dbReference>
<dbReference type="InterPro" id="IPR036188">
    <property type="entry name" value="FAD/NAD-bd_sf"/>
</dbReference>
<comment type="cofactor">
    <cofactor evidence="1">
        <name>FAD</name>
        <dbReference type="ChEBI" id="CHEBI:57692"/>
    </cofactor>
</comment>
<dbReference type="EMBL" id="KV427605">
    <property type="protein sequence ID" value="KZT12872.1"/>
    <property type="molecule type" value="Genomic_DNA"/>
</dbReference>
<evidence type="ECO:0000256" key="1">
    <source>
        <dbReference type="ARBA" id="ARBA00001974"/>
    </source>
</evidence>
<evidence type="ECO:0000256" key="6">
    <source>
        <dbReference type="SAM" id="MobiDB-lite"/>
    </source>
</evidence>
<dbReference type="Pfam" id="PF01266">
    <property type="entry name" value="DAO"/>
    <property type="match status" value="1"/>
</dbReference>
<evidence type="ECO:0000256" key="2">
    <source>
        <dbReference type="ARBA" id="ARBA00010989"/>
    </source>
</evidence>
<dbReference type="STRING" id="1314785.A0A165IC13"/>